<reference evidence="2" key="1">
    <citation type="submission" date="2022-07" db="EMBL/GenBank/DDBJ databases">
        <authorList>
            <person name="Macas J."/>
            <person name="Novak P."/>
            <person name="Neumann P."/>
        </authorList>
    </citation>
    <scope>NUCLEOTIDE SEQUENCE</scope>
</reference>
<protein>
    <recommendedName>
        <fullName evidence="4">Secreted protein</fullName>
    </recommendedName>
</protein>
<dbReference type="AlphaFoldDB" id="A0AAV0CYI0"/>
<comment type="caution">
    <text evidence="2">The sequence shown here is derived from an EMBL/GenBank/DDBJ whole genome shotgun (WGS) entry which is preliminary data.</text>
</comment>
<evidence type="ECO:0000256" key="1">
    <source>
        <dbReference type="SAM" id="SignalP"/>
    </source>
</evidence>
<evidence type="ECO:0008006" key="4">
    <source>
        <dbReference type="Google" id="ProtNLM"/>
    </source>
</evidence>
<accession>A0AAV0CYI0</accession>
<organism evidence="2 3">
    <name type="scientific">Cuscuta epithymum</name>
    <dbReference type="NCBI Taxonomy" id="186058"/>
    <lineage>
        <taxon>Eukaryota</taxon>
        <taxon>Viridiplantae</taxon>
        <taxon>Streptophyta</taxon>
        <taxon>Embryophyta</taxon>
        <taxon>Tracheophyta</taxon>
        <taxon>Spermatophyta</taxon>
        <taxon>Magnoliopsida</taxon>
        <taxon>eudicotyledons</taxon>
        <taxon>Gunneridae</taxon>
        <taxon>Pentapetalae</taxon>
        <taxon>asterids</taxon>
        <taxon>lamiids</taxon>
        <taxon>Solanales</taxon>
        <taxon>Convolvulaceae</taxon>
        <taxon>Cuscuteae</taxon>
        <taxon>Cuscuta</taxon>
        <taxon>Cuscuta subgen. Cuscuta</taxon>
    </lineage>
</organism>
<name>A0AAV0CYI0_9ASTE</name>
<keyword evidence="1" id="KW-0732">Signal</keyword>
<dbReference type="Proteomes" id="UP001152523">
    <property type="component" value="Unassembled WGS sequence"/>
</dbReference>
<proteinExistence type="predicted"/>
<keyword evidence="3" id="KW-1185">Reference proteome</keyword>
<feature type="signal peptide" evidence="1">
    <location>
        <begin position="1"/>
        <end position="17"/>
    </location>
</feature>
<evidence type="ECO:0000313" key="3">
    <source>
        <dbReference type="Proteomes" id="UP001152523"/>
    </source>
</evidence>
<sequence length="219" mass="24983">MELVFVCLPYLWSYVWTAKRCTLGTQQTPVKNWFFVYGPWSWSSFVYRIRGPMYGPLSGVHSARNRLQWRTGSSFFPSLVSYWSPGFAGDVRHPNYEKEQVYPRRDSLSLFVPSRDLLVFWLRRRRSSSVHQGGGTGIPCQGSRFFVRPCRDPTSLLPSKKTFGIHRSQGGTGLPYRGFPASSSHARGPTSLLLWQKVFVDPREMGGTGLSCRGSLWFV</sequence>
<dbReference type="EMBL" id="CAMAPF010000059">
    <property type="protein sequence ID" value="CAH9087713.1"/>
    <property type="molecule type" value="Genomic_DNA"/>
</dbReference>
<gene>
    <name evidence="2" type="ORF">CEPIT_LOCUS10204</name>
</gene>
<evidence type="ECO:0000313" key="2">
    <source>
        <dbReference type="EMBL" id="CAH9087713.1"/>
    </source>
</evidence>
<feature type="chain" id="PRO_5043740191" description="Secreted protein" evidence="1">
    <location>
        <begin position="18"/>
        <end position="219"/>
    </location>
</feature>